<gene>
    <name evidence="2" type="ORF">Pan97_34760</name>
</gene>
<protein>
    <submittedName>
        <fullName evidence="2">Uncharacterized protein</fullName>
    </submittedName>
</protein>
<evidence type="ECO:0000313" key="2">
    <source>
        <dbReference type="EMBL" id="QDU76427.1"/>
    </source>
</evidence>
<dbReference type="RefSeq" id="WP_144974536.1">
    <property type="nucleotide sequence ID" value="NZ_CP036289.1"/>
</dbReference>
<dbReference type="AlphaFoldDB" id="A0A518CB30"/>
<proteinExistence type="predicted"/>
<name>A0A518CB30_9BACT</name>
<organism evidence="2 3">
    <name type="scientific">Bremerella volcania</name>
    <dbReference type="NCBI Taxonomy" id="2527984"/>
    <lineage>
        <taxon>Bacteria</taxon>
        <taxon>Pseudomonadati</taxon>
        <taxon>Planctomycetota</taxon>
        <taxon>Planctomycetia</taxon>
        <taxon>Pirellulales</taxon>
        <taxon>Pirellulaceae</taxon>
        <taxon>Bremerella</taxon>
    </lineage>
</organism>
<keyword evidence="3" id="KW-1185">Reference proteome</keyword>
<reference evidence="3" key="1">
    <citation type="submission" date="2019-02" db="EMBL/GenBank/DDBJ databases">
        <title>Deep-cultivation of Planctomycetes and their phenomic and genomic characterization uncovers novel biology.</title>
        <authorList>
            <person name="Wiegand S."/>
            <person name="Jogler M."/>
            <person name="Boedeker C."/>
            <person name="Pinto D."/>
            <person name="Vollmers J."/>
            <person name="Rivas-Marin E."/>
            <person name="Kohn T."/>
            <person name="Peeters S.H."/>
            <person name="Heuer A."/>
            <person name="Rast P."/>
            <person name="Oberbeckmann S."/>
            <person name="Bunk B."/>
            <person name="Jeske O."/>
            <person name="Meyerdierks A."/>
            <person name="Storesund J.E."/>
            <person name="Kallscheuer N."/>
            <person name="Luecker S."/>
            <person name="Lage O.M."/>
            <person name="Pohl T."/>
            <person name="Merkel B.J."/>
            <person name="Hornburger P."/>
            <person name="Mueller R.-W."/>
            <person name="Bruemmer F."/>
            <person name="Labrenz M."/>
            <person name="Spormann A.M."/>
            <person name="Op den Camp H."/>
            <person name="Overmann J."/>
            <person name="Amann R."/>
            <person name="Jetten M.S.M."/>
            <person name="Mascher T."/>
            <person name="Medema M.H."/>
            <person name="Devos D.P."/>
            <person name="Kaster A.-K."/>
            <person name="Ovreas L."/>
            <person name="Rohde M."/>
            <person name="Galperin M.Y."/>
            <person name="Jogler C."/>
        </authorList>
    </citation>
    <scope>NUCLEOTIDE SEQUENCE [LARGE SCALE GENOMIC DNA]</scope>
    <source>
        <strain evidence="3">Pan97</strain>
    </source>
</reference>
<dbReference type="Proteomes" id="UP000318626">
    <property type="component" value="Chromosome"/>
</dbReference>
<evidence type="ECO:0000313" key="3">
    <source>
        <dbReference type="Proteomes" id="UP000318626"/>
    </source>
</evidence>
<accession>A0A518CB30</accession>
<evidence type="ECO:0000256" key="1">
    <source>
        <dbReference type="SAM" id="MobiDB-lite"/>
    </source>
</evidence>
<dbReference type="EMBL" id="CP036289">
    <property type="protein sequence ID" value="QDU76427.1"/>
    <property type="molecule type" value="Genomic_DNA"/>
</dbReference>
<dbReference type="KEGG" id="bvo:Pan97_34760"/>
<sequence>MHGPVWICPSVSQRVELLKLKATFEAFEADKFYSVIVQHQGTATNSVFLDLPAFKNLLPTSEDDWNWIGERYGFPVSAIAAYGKEAPEKAKIYRRFYFLSNMPRVLFDAIGQAGNLIGDWTAFSKVPKCTRDFPIPAGVWMGLLYDKFTDPSIAPDWWIPGQTFKFSKEIHGAFITIPNIATYSLRAIDVLAGKRWNGRSIYRAPVAKMLQDSTNELNDRLAVLHYLILELQKAWPSPTIHGIDAPQLEIDLVWELLSTVPVIESSPLPNLRFPSQEDLAYWDRSEETEQQIRNAFAIYHESVGKVLLALLKHRSQESNESTGTKENSQVPDKTSDSHDCPHDTIQAGEVENNEKGQNSSVPKGVIEERELLKQRWLQFKEDYKSDKFTRVSHANFVLWLKQKFDTETHDEGEVKSELDAHRKWEERHEKAGRESIK</sequence>
<feature type="region of interest" description="Disordered" evidence="1">
    <location>
        <begin position="317"/>
        <end position="365"/>
    </location>
</feature>
<feature type="compositionally biased region" description="Polar residues" evidence="1">
    <location>
        <begin position="318"/>
        <end position="332"/>
    </location>
</feature>
<feature type="compositionally biased region" description="Basic and acidic residues" evidence="1">
    <location>
        <begin position="333"/>
        <end position="342"/>
    </location>
</feature>